<evidence type="ECO:0000313" key="3">
    <source>
        <dbReference type="Proteomes" id="UP001296776"/>
    </source>
</evidence>
<dbReference type="SUPFAM" id="SSF53474">
    <property type="entry name" value="alpha/beta-Hydrolases"/>
    <property type="match status" value="1"/>
</dbReference>
<protein>
    <recommendedName>
        <fullName evidence="1">GPI inositol-deacylase PGAP1-like alpha/beta domain-containing protein</fullName>
    </recommendedName>
</protein>
<dbReference type="AlphaFoldDB" id="A0AAJ0U5N4"/>
<dbReference type="Proteomes" id="UP001296776">
    <property type="component" value="Unassembled WGS sequence"/>
</dbReference>
<dbReference type="InterPro" id="IPR029058">
    <property type="entry name" value="AB_hydrolase_fold"/>
</dbReference>
<accession>A0AAJ0U5N4</accession>
<dbReference type="InterPro" id="IPR012908">
    <property type="entry name" value="PGAP1-ab_dom-like"/>
</dbReference>
<keyword evidence="3" id="KW-1185">Reference proteome</keyword>
<evidence type="ECO:0000313" key="2">
    <source>
        <dbReference type="EMBL" id="MBK1705662.1"/>
    </source>
</evidence>
<feature type="domain" description="GPI inositol-deacylase PGAP1-like alpha/beta" evidence="1">
    <location>
        <begin position="148"/>
        <end position="203"/>
    </location>
</feature>
<name>A0AAJ0U5N4_9GAMM</name>
<dbReference type="EMBL" id="NRSJ01000026">
    <property type="protein sequence ID" value="MBK1705662.1"/>
    <property type="molecule type" value="Genomic_DNA"/>
</dbReference>
<evidence type="ECO:0000259" key="1">
    <source>
        <dbReference type="Pfam" id="PF07819"/>
    </source>
</evidence>
<gene>
    <name evidence="2" type="ORF">CKO40_14130</name>
</gene>
<reference evidence="2" key="2">
    <citation type="journal article" date="2020" name="Microorganisms">
        <title>Osmotic Adaptation and Compatible Solute Biosynthesis of Phototrophic Bacteria as Revealed from Genome Analyses.</title>
        <authorList>
            <person name="Imhoff J.F."/>
            <person name="Rahn T."/>
            <person name="Kunzel S."/>
            <person name="Keller A."/>
            <person name="Neulinger S.C."/>
        </authorList>
    </citation>
    <scope>NUCLEOTIDE SEQUENCE</scope>
    <source>
        <strain evidence="2">DSM 11080</strain>
    </source>
</reference>
<dbReference type="Pfam" id="PF07819">
    <property type="entry name" value="PGAP1"/>
    <property type="match status" value="1"/>
</dbReference>
<proteinExistence type="predicted"/>
<organism evidence="2 3">
    <name type="scientific">Halochromatium glycolicum</name>
    <dbReference type="NCBI Taxonomy" id="85075"/>
    <lineage>
        <taxon>Bacteria</taxon>
        <taxon>Pseudomonadati</taxon>
        <taxon>Pseudomonadota</taxon>
        <taxon>Gammaproteobacteria</taxon>
        <taxon>Chromatiales</taxon>
        <taxon>Chromatiaceae</taxon>
        <taxon>Halochromatium</taxon>
    </lineage>
</organism>
<dbReference type="GO" id="GO:0016788">
    <property type="term" value="F:hydrolase activity, acting on ester bonds"/>
    <property type="evidence" value="ECO:0007669"/>
    <property type="project" value="InterPro"/>
</dbReference>
<reference evidence="2" key="1">
    <citation type="submission" date="2017-08" db="EMBL/GenBank/DDBJ databases">
        <authorList>
            <person name="Imhoff J.F."/>
            <person name="Rahn T."/>
            <person name="Kuenzel S."/>
            <person name="Neulinger S.C."/>
        </authorList>
    </citation>
    <scope>NUCLEOTIDE SEQUENCE</scope>
    <source>
        <strain evidence="2">DSM 11080</strain>
    </source>
</reference>
<sequence length="286" mass="32340">MSNYAIIGVHGLNNKPSSENLTRLWSEAIMDGLRRNEGRTSDAAPAFEMVFWADVLHGPERLPDRDYPAWPDPGRFPSYDEGYWDALRAELQDLVDTPLDLAKRWLGADPVADVVLKHTLTDLGRYYNEPAIRDELRGRLRAALDQAYGAVRRIMVIGHSMGSIIAYDTLRAIGRERRDLSVDHLVTIGAPLGLPNVKFRISREHDLVRTPSIVRKWTNLAERRDPVAFDTHLAGDYRGNDDGVHVHDDLVCNDTVLDDDAKHPDYHSGIGYLRTPELSRIIRGFL</sequence>
<dbReference type="Gene3D" id="3.40.50.1820">
    <property type="entry name" value="alpha/beta hydrolase"/>
    <property type="match status" value="1"/>
</dbReference>
<dbReference type="RefSeq" id="WP_200346882.1">
    <property type="nucleotide sequence ID" value="NZ_NRSJ01000026.1"/>
</dbReference>
<comment type="caution">
    <text evidence="2">The sequence shown here is derived from an EMBL/GenBank/DDBJ whole genome shotgun (WGS) entry which is preliminary data.</text>
</comment>